<dbReference type="RefSeq" id="WP_121897190.1">
    <property type="nucleotide sequence ID" value="NZ_RCNT01000002.1"/>
</dbReference>
<evidence type="ECO:0000259" key="15">
    <source>
        <dbReference type="Pfam" id="PF00694"/>
    </source>
</evidence>
<dbReference type="PROSITE" id="PS01244">
    <property type="entry name" value="ACONITASE_2"/>
    <property type="match status" value="1"/>
</dbReference>
<name>A0A3L9YBA9_9RHOB</name>
<keyword evidence="10 12" id="KW-0456">Lyase</keyword>
<evidence type="ECO:0000256" key="2">
    <source>
        <dbReference type="ARBA" id="ARBA00001966"/>
    </source>
</evidence>
<dbReference type="InterPro" id="IPR036008">
    <property type="entry name" value="Aconitase_4Fe-4S_dom"/>
</dbReference>
<reference evidence="16 17" key="1">
    <citation type="submission" date="2018-10" db="EMBL/GenBank/DDBJ databases">
        <authorList>
            <person name="Jung H.S."/>
            <person name="Jeon C.O."/>
        </authorList>
    </citation>
    <scope>NUCLEOTIDE SEQUENCE [LARGE SCALE GENOMIC DNA]</scope>
    <source>
        <strain evidence="16 17">MA-7-27</strain>
    </source>
</reference>
<feature type="domain" description="Aconitase A/isopropylmalate dehydratase small subunit swivel" evidence="15">
    <location>
        <begin position="723"/>
        <end position="848"/>
    </location>
</feature>
<dbReference type="GO" id="GO:0006099">
    <property type="term" value="P:tricarboxylic acid cycle"/>
    <property type="evidence" value="ECO:0007669"/>
    <property type="project" value="UniProtKB-UniPathway"/>
</dbReference>
<dbReference type="InterPro" id="IPR015928">
    <property type="entry name" value="Aconitase/3IPM_dehydase_swvl"/>
</dbReference>
<evidence type="ECO:0000256" key="5">
    <source>
        <dbReference type="ARBA" id="ARBA00007185"/>
    </source>
</evidence>
<dbReference type="FunFam" id="3.30.499.10:FF:000002">
    <property type="entry name" value="Aconitate hydratase"/>
    <property type="match status" value="1"/>
</dbReference>
<dbReference type="SUPFAM" id="SSF52016">
    <property type="entry name" value="LeuD/IlvD-like"/>
    <property type="match status" value="1"/>
</dbReference>
<comment type="similarity">
    <text evidence="5 12">Belongs to the aconitase/IPM isomerase family.</text>
</comment>
<dbReference type="InterPro" id="IPR018136">
    <property type="entry name" value="Aconitase_4Fe-4S_BS"/>
</dbReference>
<evidence type="ECO:0000256" key="8">
    <source>
        <dbReference type="ARBA" id="ARBA00023004"/>
    </source>
</evidence>
<dbReference type="EMBL" id="RCNT01000002">
    <property type="protein sequence ID" value="RMA43256.1"/>
    <property type="molecule type" value="Genomic_DNA"/>
</dbReference>
<comment type="catalytic activity">
    <reaction evidence="1">
        <text>(2S,3R)-3-hydroxybutane-1,2,3-tricarboxylate = 2-methyl-cis-aconitate + H2O</text>
        <dbReference type="Rhea" id="RHEA:17941"/>
        <dbReference type="ChEBI" id="CHEBI:15377"/>
        <dbReference type="ChEBI" id="CHEBI:57429"/>
        <dbReference type="ChEBI" id="CHEBI:57872"/>
        <dbReference type="EC" id="4.2.1.99"/>
    </reaction>
</comment>
<dbReference type="GO" id="GO:0051539">
    <property type="term" value="F:4 iron, 4 sulfur cluster binding"/>
    <property type="evidence" value="ECO:0007669"/>
    <property type="project" value="UniProtKB-KW"/>
</dbReference>
<dbReference type="AlphaFoldDB" id="A0A3L9YBA9"/>
<dbReference type="NCBIfam" id="NF006757">
    <property type="entry name" value="PRK09277.1"/>
    <property type="match status" value="1"/>
</dbReference>
<dbReference type="NCBIfam" id="NF009520">
    <property type="entry name" value="PRK12881.1"/>
    <property type="match status" value="1"/>
</dbReference>
<dbReference type="PROSITE" id="PS00450">
    <property type="entry name" value="ACONITASE_1"/>
    <property type="match status" value="1"/>
</dbReference>
<dbReference type="PRINTS" id="PR00415">
    <property type="entry name" value="ACONITASE"/>
</dbReference>
<evidence type="ECO:0000256" key="1">
    <source>
        <dbReference type="ARBA" id="ARBA00000118"/>
    </source>
</evidence>
<dbReference type="NCBIfam" id="TIGR01341">
    <property type="entry name" value="aconitase_1"/>
    <property type="match status" value="1"/>
</dbReference>
<dbReference type="CDD" id="cd01580">
    <property type="entry name" value="AcnA_IRP_Swivel"/>
    <property type="match status" value="1"/>
</dbReference>
<feature type="region of interest" description="Disordered" evidence="13">
    <location>
        <begin position="406"/>
        <end position="441"/>
    </location>
</feature>
<dbReference type="InterPro" id="IPR044137">
    <property type="entry name" value="AcnA_IRP_Swivel"/>
</dbReference>
<dbReference type="Pfam" id="PF00694">
    <property type="entry name" value="Aconitase_C"/>
    <property type="match status" value="1"/>
</dbReference>
<sequence>MPITVGHDSSGTRKTLKVGDTSYAYYSIPAAEAAGLGDFSKLPAALKVVLENMLRFEDGKTVSVDDIKAFAEWAAQGGKNPREIAYRPARVLMQDFTGVPAVVDLAAMRDGLVALGGDPEKINPLNPVDLVIDHSVMIDEFGNPRAFQMNVDREYERNMERYTFLKWGQSAFNNFRVVPPGTGICHQVNLEYLAKTVWSDEDQNGEIVAYPDTLVGTDSHTTMVNGAAVLGWGVGGIEAEAAMLGQPISMLIPEVVGFKLTGKMVEGTTATDLVLKVVQLLREKGVVGKFVEFYGDGLDNVPLADRATIGNMAPEYGATCGFFPIDDETLRYLRQTGRDEDTLALVEAYAKENGMWRNPGYAPVYTDTLELDMGTVVPAISGPKRPQDHIALDAAAKAFTAYVKGEREGKDAGPKEEIRWEGEGGAPEPVAIPGDEGHHKRGYVDAEGGAYQMHDGSIVIASITSCTNTSNPYVMIGAGLVARKARQLGLNRKPWVKTSLAPGSQVVSAYLEAAELQEDLDAIGFNLVGYGCTTCIGNSGPLAPEISKAINDHDLIGVSVLSGNRNFEGRISPDVRANYLASPPLVVAYALVGDMNVDITREPLGQDKDGNDVYLKDIWPSQAEIAELVEKTVTREAFQSKYADVFKGDEKWQGVETTDSQTYDWPPQSTYVQNPPYFQGMGMEPGVISDIEGAKILAILGDMITTDHISPAGSFKDTTPAGKYLVERQVPVREFNSYGARRGNHEVMMRGTFANIRIKNEMLDGVEGGYTLGPDGQQTSIFDAAMAYAEADTPLVIFGGEQYGAGSSRDWAAKGTNLLGVKAVIAESFERIHRSNLVGMGVIPFEFTGGDTRKSLGLKGDETVSITGLAGDLKPQDIVPCTITYADGSTREIQLKCRIDTAIEKEYVEHGGVLHYVLRDLARVA</sequence>
<dbReference type="PANTHER" id="PTHR11670">
    <property type="entry name" value="ACONITASE/IRON-RESPONSIVE ELEMENT FAMILY MEMBER"/>
    <property type="match status" value="1"/>
</dbReference>
<comment type="function">
    <text evidence="12">Catalyzes the isomerization of citrate to isocitrate via cis-aconitate.</text>
</comment>
<evidence type="ECO:0000256" key="9">
    <source>
        <dbReference type="ARBA" id="ARBA00023014"/>
    </source>
</evidence>
<dbReference type="Pfam" id="PF00330">
    <property type="entry name" value="Aconitase"/>
    <property type="match status" value="1"/>
</dbReference>
<evidence type="ECO:0000313" key="17">
    <source>
        <dbReference type="Proteomes" id="UP000281343"/>
    </source>
</evidence>
<evidence type="ECO:0000256" key="7">
    <source>
        <dbReference type="ARBA" id="ARBA00022723"/>
    </source>
</evidence>
<keyword evidence="9 12" id="KW-0411">Iron-sulfur</keyword>
<dbReference type="GO" id="GO:0047456">
    <property type="term" value="F:2-methylisocitrate dehydratase activity"/>
    <property type="evidence" value="ECO:0007669"/>
    <property type="project" value="UniProtKB-EC"/>
</dbReference>
<dbReference type="InterPro" id="IPR015931">
    <property type="entry name" value="Acnase/IPM_dHydase_lsu_aba_1/3"/>
</dbReference>
<dbReference type="GO" id="GO:0046872">
    <property type="term" value="F:metal ion binding"/>
    <property type="evidence" value="ECO:0007669"/>
    <property type="project" value="UniProtKB-KW"/>
</dbReference>
<evidence type="ECO:0000256" key="4">
    <source>
        <dbReference type="ARBA" id="ARBA00005026"/>
    </source>
</evidence>
<evidence type="ECO:0000256" key="6">
    <source>
        <dbReference type="ARBA" id="ARBA00022485"/>
    </source>
</evidence>
<comment type="catalytic activity">
    <reaction evidence="11 12">
        <text>citrate = D-threo-isocitrate</text>
        <dbReference type="Rhea" id="RHEA:10336"/>
        <dbReference type="ChEBI" id="CHEBI:15562"/>
        <dbReference type="ChEBI" id="CHEBI:16947"/>
        <dbReference type="EC" id="4.2.1.3"/>
    </reaction>
</comment>
<dbReference type="Proteomes" id="UP000281343">
    <property type="component" value="Unassembled WGS sequence"/>
</dbReference>
<feature type="compositionally biased region" description="Basic and acidic residues" evidence="13">
    <location>
        <begin position="406"/>
        <end position="422"/>
    </location>
</feature>
<gene>
    <name evidence="16" type="primary">acnA</name>
    <name evidence="16" type="ORF">D9R08_06480</name>
</gene>
<evidence type="ECO:0000259" key="14">
    <source>
        <dbReference type="Pfam" id="PF00330"/>
    </source>
</evidence>
<dbReference type="InterPro" id="IPR006249">
    <property type="entry name" value="Aconitase/IRP2"/>
</dbReference>
<dbReference type="InterPro" id="IPR000573">
    <property type="entry name" value="AconitaseA/IPMdHydase_ssu_swvl"/>
</dbReference>
<accession>A0A3L9YBA9</accession>
<feature type="domain" description="Aconitase/3-isopropylmalate dehydratase large subunit alpha/beta/alpha" evidence="14">
    <location>
        <begin position="82"/>
        <end position="593"/>
    </location>
</feature>
<dbReference type="CDD" id="cd01586">
    <property type="entry name" value="AcnA_IRP"/>
    <property type="match status" value="1"/>
</dbReference>
<comment type="pathway">
    <text evidence="3">Carbohydrate metabolism; tricarboxylic acid cycle; isocitrate from oxaloacetate: step 2/2.</text>
</comment>
<comment type="pathway">
    <text evidence="4">Organic acid metabolism; propanoate degradation.</text>
</comment>
<evidence type="ECO:0000256" key="10">
    <source>
        <dbReference type="ARBA" id="ARBA00023239"/>
    </source>
</evidence>
<keyword evidence="7" id="KW-0479">Metal-binding</keyword>
<proteinExistence type="inferred from homology"/>
<dbReference type="Gene3D" id="3.30.499.10">
    <property type="entry name" value="Aconitase, domain 3"/>
    <property type="match status" value="2"/>
</dbReference>
<protein>
    <recommendedName>
        <fullName evidence="12">Aconitate hydratase</fullName>
        <shortName evidence="12">Aconitase</shortName>
        <ecNumber evidence="12">4.2.1.3</ecNumber>
    </recommendedName>
</protein>
<dbReference type="OrthoDB" id="9764318at2"/>
<evidence type="ECO:0000313" key="16">
    <source>
        <dbReference type="EMBL" id="RMA43256.1"/>
    </source>
</evidence>
<dbReference type="UniPathway" id="UPA00223">
    <property type="reaction ID" value="UER00718"/>
</dbReference>
<comment type="cofactor">
    <cofactor evidence="2">
        <name>[4Fe-4S] cluster</name>
        <dbReference type="ChEBI" id="CHEBI:49883"/>
    </cofactor>
</comment>
<keyword evidence="6 12" id="KW-0004">4Fe-4S</keyword>
<dbReference type="EC" id="4.2.1.3" evidence="12"/>
<evidence type="ECO:0000256" key="13">
    <source>
        <dbReference type="SAM" id="MobiDB-lite"/>
    </source>
</evidence>
<evidence type="ECO:0000256" key="12">
    <source>
        <dbReference type="RuleBase" id="RU361275"/>
    </source>
</evidence>
<keyword evidence="17" id="KW-1185">Reference proteome</keyword>
<keyword evidence="8 12" id="KW-0408">Iron</keyword>
<dbReference type="InterPro" id="IPR001030">
    <property type="entry name" value="Acoase/IPM_deHydtase_lsu_aba"/>
</dbReference>
<dbReference type="SUPFAM" id="SSF53732">
    <property type="entry name" value="Aconitase iron-sulfur domain"/>
    <property type="match status" value="1"/>
</dbReference>
<dbReference type="Gene3D" id="3.20.19.10">
    <property type="entry name" value="Aconitase, domain 4"/>
    <property type="match status" value="1"/>
</dbReference>
<dbReference type="FunFam" id="3.20.19.10:FF:000001">
    <property type="entry name" value="Aconitate hydratase"/>
    <property type="match status" value="1"/>
</dbReference>
<organism evidence="16 17">
    <name type="scientific">Rhodophyticola porphyridii</name>
    <dbReference type="NCBI Taxonomy" id="1852017"/>
    <lineage>
        <taxon>Bacteria</taxon>
        <taxon>Pseudomonadati</taxon>
        <taxon>Pseudomonadota</taxon>
        <taxon>Alphaproteobacteria</taxon>
        <taxon>Rhodobacterales</taxon>
        <taxon>Roseobacteraceae</taxon>
        <taxon>Rhodophyticola</taxon>
    </lineage>
</organism>
<dbReference type="GO" id="GO:0003994">
    <property type="term" value="F:aconitate hydratase activity"/>
    <property type="evidence" value="ECO:0007669"/>
    <property type="project" value="UniProtKB-EC"/>
</dbReference>
<evidence type="ECO:0000256" key="3">
    <source>
        <dbReference type="ARBA" id="ARBA00004717"/>
    </source>
</evidence>
<comment type="caution">
    <text evidence="16">The sequence shown here is derived from an EMBL/GenBank/DDBJ whole genome shotgun (WGS) entry which is preliminary data.</text>
</comment>
<evidence type="ECO:0000256" key="11">
    <source>
        <dbReference type="ARBA" id="ARBA00023501"/>
    </source>
</evidence>
<dbReference type="Gene3D" id="6.10.190.10">
    <property type="match status" value="1"/>
</dbReference>